<dbReference type="Pfam" id="PF03083">
    <property type="entry name" value="MtN3_slv"/>
    <property type="match status" value="1"/>
</dbReference>
<comment type="subcellular location">
    <subcellularLocation>
        <location evidence="1">Endomembrane system</location>
        <topology evidence="1">Multi-pass membrane protein</topology>
    </subcellularLocation>
</comment>
<dbReference type="SMART" id="SM00343">
    <property type="entry name" value="ZnF_C2HC"/>
    <property type="match status" value="1"/>
</dbReference>
<sequence>MLVSTVNGTGAAIEAIYVLIFVIYAPKKEKGKILGLLTFVLSVFAAVALISMLALQTKNNKKIFCGFAAAIFSIIITVIKTKSVEYMPFFLSLFVFLCGTSWFIFGLLGKDPFVIVPNGFGSGLGAIQLILYAIYRNNKGEAKKLGPDESLEMGLAKPVGTTSLMSSESSRIPFLSGENFSEWKDKVLLALGCMDLDLAIREDEPPKPTNESSIAVRIAYDHWERSNRLSLMLIKTHISSSIRNSIPSCDKVKDYMKAIEEQFVSSDKALANTLMNRLSGMKHNSSRSVREHIMEMRDIVARLKSLEIEISDSFLVHFILNSLPAEFGPFKISYNTHKEKWSINELLTMCVQEEERLKHENIESAHFATQKVEQGKKGKNGPNLKKIGKQSFKRHGKKDACFFCKKKGHMKKDCSKYKEWLKKKVTTAELWSLYHGLMIAWMESHRKVAVTVDFSAVVTLVSREHDSSNHHTICRHLQLTSMNLLPRS</sequence>
<dbReference type="GO" id="GO:0003676">
    <property type="term" value="F:nucleic acid binding"/>
    <property type="evidence" value="ECO:0007669"/>
    <property type="project" value="InterPro"/>
</dbReference>
<accession>A0AAV6IL07</accession>
<keyword evidence="4" id="KW-0762">Sugar transport</keyword>
<keyword evidence="9" id="KW-0862">Zinc</keyword>
<feature type="transmembrane region" description="Helical" evidence="10">
    <location>
        <begin position="6"/>
        <end position="26"/>
    </location>
</feature>
<dbReference type="InterPro" id="IPR002156">
    <property type="entry name" value="RNaseH_domain"/>
</dbReference>
<dbReference type="AlphaFoldDB" id="A0AAV6IL07"/>
<dbReference type="InterPro" id="IPR047664">
    <property type="entry name" value="SWEET"/>
</dbReference>
<evidence type="ECO:0000256" key="7">
    <source>
        <dbReference type="ARBA" id="ARBA00022989"/>
    </source>
</evidence>
<dbReference type="Pfam" id="PF13456">
    <property type="entry name" value="RVT_3"/>
    <property type="match status" value="1"/>
</dbReference>
<dbReference type="Gene3D" id="4.10.60.10">
    <property type="entry name" value="Zinc finger, CCHC-type"/>
    <property type="match status" value="1"/>
</dbReference>
<keyword evidence="3" id="KW-0813">Transport</keyword>
<evidence type="ECO:0000256" key="4">
    <source>
        <dbReference type="ARBA" id="ARBA00022597"/>
    </source>
</evidence>
<evidence type="ECO:0000259" key="11">
    <source>
        <dbReference type="PROSITE" id="PS50158"/>
    </source>
</evidence>
<dbReference type="PANTHER" id="PTHR10791:SF44">
    <property type="entry name" value="BIDIRECTIONAL SUGAR TRANSPORTER SWEET1"/>
    <property type="match status" value="1"/>
</dbReference>
<dbReference type="Proteomes" id="UP000823749">
    <property type="component" value="Chromosome 10"/>
</dbReference>
<evidence type="ECO:0000256" key="10">
    <source>
        <dbReference type="SAM" id="Phobius"/>
    </source>
</evidence>
<evidence type="ECO:0000256" key="1">
    <source>
        <dbReference type="ARBA" id="ARBA00004127"/>
    </source>
</evidence>
<keyword evidence="7 10" id="KW-1133">Transmembrane helix</keyword>
<dbReference type="FunFam" id="1.20.1280.290:FF:000002">
    <property type="entry name" value="Bidirectional sugar transporter SWEET"/>
    <property type="match status" value="1"/>
</dbReference>
<dbReference type="PANTHER" id="PTHR10791">
    <property type="entry name" value="RAG1-ACTIVATING PROTEIN 1"/>
    <property type="match status" value="1"/>
</dbReference>
<comment type="caution">
    <text evidence="12">The sequence shown here is derived from an EMBL/GenBank/DDBJ whole genome shotgun (WGS) entry which is preliminary data.</text>
</comment>
<evidence type="ECO:0000256" key="6">
    <source>
        <dbReference type="ARBA" id="ARBA00022737"/>
    </source>
</evidence>
<feature type="transmembrane region" description="Helical" evidence="10">
    <location>
        <begin position="61"/>
        <end position="79"/>
    </location>
</feature>
<keyword evidence="6" id="KW-0677">Repeat</keyword>
<dbReference type="SUPFAM" id="SSF57756">
    <property type="entry name" value="Retrovirus zinc finger-like domains"/>
    <property type="match status" value="1"/>
</dbReference>
<comment type="similarity">
    <text evidence="2">Belongs to the SWEET sugar transporter family.</text>
</comment>
<keyword evidence="5 10" id="KW-0812">Transmembrane</keyword>
<proteinExistence type="inferred from homology"/>
<evidence type="ECO:0000256" key="8">
    <source>
        <dbReference type="ARBA" id="ARBA00023136"/>
    </source>
</evidence>
<dbReference type="Gene3D" id="1.20.1280.290">
    <property type="match status" value="1"/>
</dbReference>
<evidence type="ECO:0000256" key="2">
    <source>
        <dbReference type="ARBA" id="ARBA00007809"/>
    </source>
</evidence>
<dbReference type="GO" id="GO:0008270">
    <property type="term" value="F:zinc ion binding"/>
    <property type="evidence" value="ECO:0007669"/>
    <property type="project" value="UniProtKB-KW"/>
</dbReference>
<evidence type="ECO:0000256" key="3">
    <source>
        <dbReference type="ARBA" id="ARBA00022448"/>
    </source>
</evidence>
<evidence type="ECO:0000313" key="12">
    <source>
        <dbReference type="EMBL" id="KAG5528208.1"/>
    </source>
</evidence>
<keyword evidence="13" id="KW-1185">Reference proteome</keyword>
<dbReference type="PROSITE" id="PS50158">
    <property type="entry name" value="ZF_CCHC"/>
    <property type="match status" value="1"/>
</dbReference>
<dbReference type="InterPro" id="IPR004316">
    <property type="entry name" value="SWEET_rpt"/>
</dbReference>
<evidence type="ECO:0000256" key="5">
    <source>
        <dbReference type="ARBA" id="ARBA00022692"/>
    </source>
</evidence>
<dbReference type="GO" id="GO:0012505">
    <property type="term" value="C:endomembrane system"/>
    <property type="evidence" value="ECO:0007669"/>
    <property type="project" value="UniProtKB-SubCell"/>
</dbReference>
<dbReference type="InterPro" id="IPR001878">
    <property type="entry name" value="Znf_CCHC"/>
</dbReference>
<keyword evidence="9" id="KW-0479">Metal-binding</keyword>
<organism evidence="12 13">
    <name type="scientific">Rhododendron griersonianum</name>
    <dbReference type="NCBI Taxonomy" id="479676"/>
    <lineage>
        <taxon>Eukaryota</taxon>
        <taxon>Viridiplantae</taxon>
        <taxon>Streptophyta</taxon>
        <taxon>Embryophyta</taxon>
        <taxon>Tracheophyta</taxon>
        <taxon>Spermatophyta</taxon>
        <taxon>Magnoliopsida</taxon>
        <taxon>eudicotyledons</taxon>
        <taxon>Gunneridae</taxon>
        <taxon>Pentapetalae</taxon>
        <taxon>asterids</taxon>
        <taxon>Ericales</taxon>
        <taxon>Ericaceae</taxon>
        <taxon>Ericoideae</taxon>
        <taxon>Rhodoreae</taxon>
        <taxon>Rhododendron</taxon>
    </lineage>
</organism>
<dbReference type="InterPro" id="IPR036875">
    <property type="entry name" value="Znf_CCHC_sf"/>
</dbReference>
<evidence type="ECO:0000256" key="9">
    <source>
        <dbReference type="PROSITE-ProRule" id="PRU00047"/>
    </source>
</evidence>
<dbReference type="GO" id="GO:0051260">
    <property type="term" value="P:protein homooligomerization"/>
    <property type="evidence" value="ECO:0007669"/>
    <property type="project" value="UniProtKB-ARBA"/>
</dbReference>
<reference evidence="12" key="1">
    <citation type="submission" date="2020-08" db="EMBL/GenBank/DDBJ databases">
        <title>Plant Genome Project.</title>
        <authorList>
            <person name="Zhang R.-G."/>
        </authorList>
    </citation>
    <scope>NUCLEOTIDE SEQUENCE</scope>
    <source>
        <strain evidence="12">WSP0</strain>
        <tissue evidence="12">Leaf</tissue>
    </source>
</reference>
<feature type="transmembrane region" description="Helical" evidence="10">
    <location>
        <begin position="86"/>
        <end position="108"/>
    </location>
</feature>
<dbReference type="EMBL" id="JACTNZ010000010">
    <property type="protein sequence ID" value="KAG5528208.1"/>
    <property type="molecule type" value="Genomic_DNA"/>
</dbReference>
<dbReference type="GO" id="GO:0004523">
    <property type="term" value="F:RNA-DNA hybrid ribonuclease activity"/>
    <property type="evidence" value="ECO:0007669"/>
    <property type="project" value="InterPro"/>
</dbReference>
<feature type="transmembrane region" description="Helical" evidence="10">
    <location>
        <begin position="33"/>
        <end position="55"/>
    </location>
</feature>
<dbReference type="GO" id="GO:0051119">
    <property type="term" value="F:sugar transmembrane transporter activity"/>
    <property type="evidence" value="ECO:0007669"/>
    <property type="project" value="InterPro"/>
</dbReference>
<keyword evidence="9" id="KW-0863">Zinc-finger</keyword>
<protein>
    <recommendedName>
        <fullName evidence="11">CCHC-type domain-containing protein</fullName>
    </recommendedName>
</protein>
<keyword evidence="8 10" id="KW-0472">Membrane</keyword>
<gene>
    <name evidence="12" type="ORF">RHGRI_028971</name>
</gene>
<name>A0AAV6IL07_9ERIC</name>
<dbReference type="GO" id="GO:0016020">
    <property type="term" value="C:membrane"/>
    <property type="evidence" value="ECO:0007669"/>
    <property type="project" value="InterPro"/>
</dbReference>
<dbReference type="Pfam" id="PF14223">
    <property type="entry name" value="Retrotran_gag_2"/>
    <property type="match status" value="1"/>
</dbReference>
<feature type="domain" description="CCHC-type" evidence="11">
    <location>
        <begin position="401"/>
        <end position="416"/>
    </location>
</feature>
<evidence type="ECO:0000313" key="13">
    <source>
        <dbReference type="Proteomes" id="UP000823749"/>
    </source>
</evidence>
<feature type="transmembrane region" description="Helical" evidence="10">
    <location>
        <begin position="114"/>
        <end position="135"/>
    </location>
</feature>